<keyword evidence="2" id="KW-0677">Repeat</keyword>
<dbReference type="SUPFAM" id="SSF52058">
    <property type="entry name" value="L domain-like"/>
    <property type="match status" value="3"/>
</dbReference>
<keyword evidence="5" id="KW-1185">Reference proteome</keyword>
<dbReference type="InterPro" id="IPR025875">
    <property type="entry name" value="Leu-rich_rpt_4"/>
</dbReference>
<evidence type="ECO:0000256" key="1">
    <source>
        <dbReference type="ARBA" id="ARBA00022614"/>
    </source>
</evidence>
<dbReference type="PANTHER" id="PTHR46652:SF3">
    <property type="entry name" value="LEUCINE-RICH REPEAT-CONTAINING PROTEIN 9"/>
    <property type="match status" value="1"/>
</dbReference>
<proteinExistence type="predicted"/>
<gene>
    <name evidence="4" type="ORF">SAMN05660236_4625</name>
</gene>
<dbReference type="InterPro" id="IPR001611">
    <property type="entry name" value="Leu-rich_rpt"/>
</dbReference>
<keyword evidence="1" id="KW-0433">Leucine-rich repeat</keyword>
<dbReference type="EMBL" id="FUZU01000003">
    <property type="protein sequence ID" value="SKC84010.1"/>
    <property type="molecule type" value="Genomic_DNA"/>
</dbReference>
<reference evidence="4 5" key="1">
    <citation type="submission" date="2017-02" db="EMBL/GenBank/DDBJ databases">
        <authorList>
            <person name="Peterson S.W."/>
        </authorList>
    </citation>
    <scope>NUCLEOTIDE SEQUENCE [LARGE SCALE GENOMIC DNA]</scope>
    <source>
        <strain evidence="4 5">DSM 25262</strain>
    </source>
</reference>
<dbReference type="Pfam" id="PF23952">
    <property type="entry name" value="LRR_EndoS"/>
    <property type="match status" value="1"/>
</dbReference>
<sequence>MRLKKIFSESFSTMKESKLWLVTIFLLCLYTSGAYGQAKSKTKTKSKTPAKTQTQPKTTQTQSKTTQTSTSSDPNQQHQQKVKDMVAFLEFVLNTLGSNSTSSRDKDVLITESYTKIFRDAKVQIEDDLAEKRNVITNKDVQAYLKDVDFFFENVKFEFTIQDIQEKTNSNNKLFYKVSLLRNMKGTTAEGKPINNTMPRYIEVNYDPEAQDLKIVSIYTRQFNQTEALTQWWNQLSYEWQSIFERQLNIRDSVTLDAIQDITAIETLDLSHNKYIQDIEALGQLSNLRVLNLSNTAITDLSPVRNLTELQELNLSGTKVSDISALRYSDKLVKFNINNTAVTDIAVIEKMSKLEQLEVEKTGIADFTPLGNLTELQLLNVRDTKITTLTPIATLAKLNTLDVSGTMITDINPIATCKMLETLHIDSTRIADIAPLAGVEKLKVLYANYTLIGNLNALQNLTALERVYCDHTQIDRSLADAFMAANPGVLVIFDSEDLKNWWDTLSDKWKSILSAAIKTGSNPSKEELAKVTNLDSVNFAGNSQIRDLEPLRKLQKLQVIIANKTGVRDLSPIKELKSVRVLDISDTPVEDLSTLDHFQKLQVLRADNSKVQNITTLADNTSLKKLYVEGTSINNLHVQDFLSKNPQCLVVYKTDSLERWWTGLSEDWKGIFKTQVSIQAKSRRDDLHRLVELEALHFNDVAISDLSALQEFVSLKELHFSGTTVSDLAPLTTLKTLRSLHVTNSPVRKLEPLGQLNGIEDLDISNTPVEELKVLGSLSNLKKLNCSGTQVDDLDALEKLQTIEFVDCSNTGVKKISSLENQPIKTLKCYNTKVSKKSVESFKKKKPDCNVVYY</sequence>
<dbReference type="InterPro" id="IPR050836">
    <property type="entry name" value="SDS22/Internalin_LRR"/>
</dbReference>
<dbReference type="AlphaFoldDB" id="A0A1T5M707"/>
<feature type="compositionally biased region" description="Low complexity" evidence="3">
    <location>
        <begin position="49"/>
        <end position="72"/>
    </location>
</feature>
<dbReference type="InterPro" id="IPR032675">
    <property type="entry name" value="LRR_dom_sf"/>
</dbReference>
<feature type="region of interest" description="Disordered" evidence="3">
    <location>
        <begin position="40"/>
        <end position="78"/>
    </location>
</feature>
<organism evidence="4 5">
    <name type="scientific">Ohtaekwangia koreensis</name>
    <dbReference type="NCBI Taxonomy" id="688867"/>
    <lineage>
        <taxon>Bacteria</taxon>
        <taxon>Pseudomonadati</taxon>
        <taxon>Bacteroidota</taxon>
        <taxon>Cytophagia</taxon>
        <taxon>Cytophagales</taxon>
        <taxon>Fulvivirgaceae</taxon>
        <taxon>Ohtaekwangia</taxon>
    </lineage>
</organism>
<evidence type="ECO:0000313" key="5">
    <source>
        <dbReference type="Proteomes" id="UP000190961"/>
    </source>
</evidence>
<dbReference type="Pfam" id="PF12799">
    <property type="entry name" value="LRR_4"/>
    <property type="match status" value="1"/>
</dbReference>
<dbReference type="PANTHER" id="PTHR46652">
    <property type="entry name" value="LEUCINE-RICH REPEAT AND IQ DOMAIN-CONTAINING PROTEIN 1-RELATED"/>
    <property type="match status" value="1"/>
</dbReference>
<evidence type="ECO:0000256" key="2">
    <source>
        <dbReference type="ARBA" id="ARBA00022737"/>
    </source>
</evidence>
<dbReference type="STRING" id="688867.SAMN05660236_4625"/>
<name>A0A1T5M707_9BACT</name>
<protein>
    <submittedName>
        <fullName evidence="4">Leucine-rich repeat (LRR) protein</fullName>
    </submittedName>
</protein>
<dbReference type="PROSITE" id="PS51450">
    <property type="entry name" value="LRR"/>
    <property type="match status" value="2"/>
</dbReference>
<evidence type="ECO:0000256" key="3">
    <source>
        <dbReference type="SAM" id="MobiDB-lite"/>
    </source>
</evidence>
<evidence type="ECO:0000313" key="4">
    <source>
        <dbReference type="EMBL" id="SKC84010.1"/>
    </source>
</evidence>
<accession>A0A1T5M707</accession>
<dbReference type="Proteomes" id="UP000190961">
    <property type="component" value="Unassembled WGS sequence"/>
</dbReference>
<dbReference type="Gene3D" id="3.80.10.10">
    <property type="entry name" value="Ribonuclease Inhibitor"/>
    <property type="match status" value="4"/>
</dbReference>